<dbReference type="PaxDb" id="7159-AAEL003164-PA"/>
<dbReference type="HOGENOM" id="CLU_174241_0_0_1"/>
<reference evidence="2" key="3">
    <citation type="submission" date="2012-09" db="EMBL/GenBank/DDBJ databases">
        <authorList>
            <consortium name="VectorBase"/>
        </authorList>
    </citation>
    <scope>NUCLEOTIDE SEQUENCE</scope>
    <source>
        <strain evidence="2">Liverpool</strain>
    </source>
</reference>
<evidence type="ECO:0000256" key="1">
    <source>
        <dbReference type="SAM" id="MobiDB-lite"/>
    </source>
</evidence>
<dbReference type="InterPro" id="IPR036910">
    <property type="entry name" value="HMG_box_dom_sf"/>
</dbReference>
<dbReference type="GO" id="GO:0005634">
    <property type="term" value="C:nucleus"/>
    <property type="evidence" value="ECO:0007669"/>
    <property type="project" value="UniProtKB-ARBA"/>
</dbReference>
<evidence type="ECO:0000313" key="2">
    <source>
        <dbReference type="EMBL" id="EAT45562.1"/>
    </source>
</evidence>
<dbReference type="AlphaFoldDB" id="Q17G86"/>
<dbReference type="Pfam" id="PF06382">
    <property type="entry name" value="Protamine_like"/>
    <property type="match status" value="1"/>
</dbReference>
<proteinExistence type="predicted"/>
<name>Q17G86_AEDAE</name>
<gene>
    <name evidence="2" type="ORF">AaeL_AAEL003164</name>
</gene>
<dbReference type="VEuPathDB" id="VectorBase:AAEL003177"/>
<dbReference type="Gene3D" id="1.10.30.10">
    <property type="entry name" value="High mobility group box domain"/>
    <property type="match status" value="1"/>
</dbReference>
<accession>Q17G86</accession>
<dbReference type="SUPFAM" id="SSF47095">
    <property type="entry name" value="HMG-box"/>
    <property type="match status" value="1"/>
</dbReference>
<dbReference type="GO" id="GO:0035092">
    <property type="term" value="P:sperm DNA condensation"/>
    <property type="evidence" value="ECO:0007669"/>
    <property type="project" value="InterPro"/>
</dbReference>
<protein>
    <submittedName>
        <fullName evidence="2">AAEL003164-PA</fullName>
    </submittedName>
</protein>
<dbReference type="InterPro" id="IPR024460">
    <property type="entry name" value="Protamine-like"/>
</dbReference>
<dbReference type="STRING" id="7159.Q17G86"/>
<dbReference type="CDD" id="cd00084">
    <property type="entry name" value="HMG-box_SF"/>
    <property type="match status" value="1"/>
</dbReference>
<reference evidence="2" key="1">
    <citation type="submission" date="2005-10" db="EMBL/GenBank/DDBJ databases">
        <authorList>
            <person name="Loftus B.J."/>
            <person name="Nene V.M."/>
            <person name="Hannick L.I."/>
            <person name="Bidwell S."/>
            <person name="Haas B."/>
            <person name="Amedeo P."/>
            <person name="Orvis J."/>
            <person name="Wortman J.R."/>
            <person name="White O.R."/>
            <person name="Salzberg S."/>
            <person name="Shumway M."/>
            <person name="Koo H."/>
            <person name="Zhao Y."/>
            <person name="Holmes M."/>
            <person name="Miller J."/>
            <person name="Schatz M."/>
            <person name="Pop M."/>
            <person name="Pai G."/>
            <person name="Utterback T."/>
            <person name="Rogers Y.-H."/>
            <person name="Kravitz S."/>
            <person name="Fraser C.M."/>
        </authorList>
    </citation>
    <scope>NUCLEOTIDE SEQUENCE</scope>
    <source>
        <strain evidence="2">Liverpool</strain>
    </source>
</reference>
<dbReference type="SMR" id="Q17G86"/>
<reference evidence="2" key="2">
    <citation type="journal article" date="2007" name="Science">
        <title>Genome sequence of Aedes aegypti, a major arbovirus vector.</title>
        <authorList>
            <person name="Nene V."/>
            <person name="Wortman J.R."/>
            <person name="Lawson D."/>
            <person name="Haas B."/>
            <person name="Kodira C."/>
            <person name="Tu Z.J."/>
            <person name="Loftus B."/>
            <person name="Xi Z."/>
            <person name="Megy K."/>
            <person name="Grabherr M."/>
            <person name="Ren Q."/>
            <person name="Zdobnov E.M."/>
            <person name="Lobo N.F."/>
            <person name="Campbell K.S."/>
            <person name="Brown S.E."/>
            <person name="Bonaldo M.F."/>
            <person name="Zhu J."/>
            <person name="Sinkins S.P."/>
            <person name="Hogenkamp D.G."/>
            <person name="Amedeo P."/>
            <person name="Arensburger P."/>
            <person name="Atkinson P.W."/>
            <person name="Bidwell S."/>
            <person name="Biedler J."/>
            <person name="Birney E."/>
            <person name="Bruggner R.V."/>
            <person name="Costas J."/>
            <person name="Coy M.R."/>
            <person name="Crabtree J."/>
            <person name="Crawford M."/>
            <person name="Debruyn B."/>
            <person name="Decaprio D."/>
            <person name="Eiglmeier K."/>
            <person name="Eisenstadt E."/>
            <person name="El-Dorry H."/>
            <person name="Gelbart W.M."/>
            <person name="Gomes S.L."/>
            <person name="Hammond M."/>
            <person name="Hannick L.I."/>
            <person name="Hogan J.R."/>
            <person name="Holmes M.H."/>
            <person name="Jaffe D."/>
            <person name="Johnston J.S."/>
            <person name="Kennedy R.C."/>
            <person name="Koo H."/>
            <person name="Kravitz S."/>
            <person name="Kriventseva E.V."/>
            <person name="Kulp D."/>
            <person name="Labutti K."/>
            <person name="Lee E."/>
            <person name="Li S."/>
            <person name="Lovin D.D."/>
            <person name="Mao C."/>
            <person name="Mauceli E."/>
            <person name="Menck C.F."/>
            <person name="Miller J.R."/>
            <person name="Montgomery P."/>
            <person name="Mori A."/>
            <person name="Nascimento A.L."/>
            <person name="Naveira H.F."/>
            <person name="Nusbaum C."/>
            <person name="O'leary S."/>
            <person name="Orvis J."/>
            <person name="Pertea M."/>
            <person name="Quesneville H."/>
            <person name="Reidenbach K.R."/>
            <person name="Rogers Y.H."/>
            <person name="Roth C.W."/>
            <person name="Schneider J.R."/>
            <person name="Schatz M."/>
            <person name="Shumway M."/>
            <person name="Stanke M."/>
            <person name="Stinson E.O."/>
            <person name="Tubio J.M."/>
            <person name="Vanzee J.P."/>
            <person name="Verjovski-Almeida S."/>
            <person name="Werner D."/>
            <person name="White O."/>
            <person name="Wyder S."/>
            <person name="Zeng Q."/>
            <person name="Zhao Q."/>
            <person name="Zhao Y."/>
            <person name="Hill C.A."/>
            <person name="Raikhel A.S."/>
            <person name="Soares M.B."/>
            <person name="Knudson D.L."/>
            <person name="Lee N.H."/>
            <person name="Galagan J."/>
            <person name="Salzberg S.L."/>
            <person name="Paulsen I.T."/>
            <person name="Dimopoulos G."/>
            <person name="Collins F.H."/>
            <person name="Birren B."/>
            <person name="Fraser-Liggett C.M."/>
            <person name="Severson D.W."/>
        </authorList>
    </citation>
    <scope>NUCLEOTIDE SEQUENCE [LARGE SCALE GENOMIC DNA]</scope>
    <source>
        <strain evidence="2">Liverpool</strain>
    </source>
</reference>
<sequence length="109" mass="13302">MANGCPPRRRRSTCRPGKMSRNPYINFLRDFRKKHCGLHPVQVIRMGAQAWNCLRDQERLPYIRMAFYKPIRRMPCPTRIRRQRRRPSRSRSQSRCRMSCPMPKKRRRC</sequence>
<dbReference type="EMBL" id="CH477265">
    <property type="protein sequence ID" value="EAT45562.1"/>
    <property type="molecule type" value="Genomic_DNA"/>
</dbReference>
<feature type="compositionally biased region" description="Basic residues" evidence="1">
    <location>
        <begin position="80"/>
        <end position="94"/>
    </location>
</feature>
<organism evidence="2 3">
    <name type="scientific">Aedes aegypti</name>
    <name type="common">Yellowfever mosquito</name>
    <name type="synonym">Culex aegypti</name>
    <dbReference type="NCBI Taxonomy" id="7159"/>
    <lineage>
        <taxon>Eukaryota</taxon>
        <taxon>Metazoa</taxon>
        <taxon>Ecdysozoa</taxon>
        <taxon>Arthropoda</taxon>
        <taxon>Hexapoda</taxon>
        <taxon>Insecta</taxon>
        <taxon>Pterygota</taxon>
        <taxon>Neoptera</taxon>
        <taxon>Endopterygota</taxon>
        <taxon>Diptera</taxon>
        <taxon>Nematocera</taxon>
        <taxon>Culicoidea</taxon>
        <taxon>Culicidae</taxon>
        <taxon>Culicinae</taxon>
        <taxon>Aedini</taxon>
        <taxon>Aedes</taxon>
        <taxon>Stegomyia</taxon>
    </lineage>
</organism>
<feature type="region of interest" description="Disordered" evidence="1">
    <location>
        <begin position="1"/>
        <end position="20"/>
    </location>
</feature>
<feature type="region of interest" description="Disordered" evidence="1">
    <location>
        <begin position="80"/>
        <end position="109"/>
    </location>
</feature>
<dbReference type="eggNOG" id="ENOG502SZ15">
    <property type="taxonomic scope" value="Eukaryota"/>
</dbReference>
<dbReference type="Proteomes" id="UP000682892">
    <property type="component" value="Chromosome 2"/>
</dbReference>
<evidence type="ECO:0000313" key="3">
    <source>
        <dbReference type="Proteomes" id="UP000682892"/>
    </source>
</evidence>